<reference evidence="2" key="1">
    <citation type="thesis" date="2020" institute="ProQuest LLC" country="789 East Eisenhower Parkway, Ann Arbor, MI, USA">
        <title>Comparative Genomics and Chromosome Evolution.</title>
        <authorList>
            <person name="Mudd A.B."/>
        </authorList>
    </citation>
    <scope>NUCLEOTIDE SEQUENCE</scope>
    <source>
        <strain evidence="2">HN-11 Male</strain>
        <tissue evidence="2">Kidney and liver</tissue>
    </source>
</reference>
<feature type="compositionally biased region" description="Basic and acidic residues" evidence="1">
    <location>
        <begin position="140"/>
        <end position="156"/>
    </location>
</feature>
<accession>A0A8J6B859</accession>
<dbReference type="PANTHER" id="PTHR13964:SF26">
    <property type="entry name" value="AT-RICH INTERACTIVE DOMAIN-CONTAINING PROTEIN 4A"/>
    <property type="match status" value="1"/>
</dbReference>
<dbReference type="Gene3D" id="2.30.30.140">
    <property type="match status" value="1"/>
</dbReference>
<feature type="region of interest" description="Disordered" evidence="1">
    <location>
        <begin position="51"/>
        <end position="102"/>
    </location>
</feature>
<name>A0A8J6B859_ELECQ</name>
<evidence type="ECO:0000313" key="3">
    <source>
        <dbReference type="Proteomes" id="UP000770717"/>
    </source>
</evidence>
<dbReference type="PANTHER" id="PTHR13964">
    <property type="entry name" value="RBP-RELATED"/>
    <property type="match status" value="1"/>
</dbReference>
<dbReference type="AlphaFoldDB" id="A0A8J6B859"/>
<dbReference type="EMBL" id="WNTK01008093">
    <property type="protein sequence ID" value="KAG9463101.1"/>
    <property type="molecule type" value="Genomic_DNA"/>
</dbReference>
<organism evidence="2 3">
    <name type="scientific">Eleutherodactylus coqui</name>
    <name type="common">Puerto Rican coqui</name>
    <dbReference type="NCBI Taxonomy" id="57060"/>
    <lineage>
        <taxon>Eukaryota</taxon>
        <taxon>Metazoa</taxon>
        <taxon>Chordata</taxon>
        <taxon>Craniata</taxon>
        <taxon>Vertebrata</taxon>
        <taxon>Euteleostomi</taxon>
        <taxon>Amphibia</taxon>
        <taxon>Batrachia</taxon>
        <taxon>Anura</taxon>
        <taxon>Neobatrachia</taxon>
        <taxon>Hyloidea</taxon>
        <taxon>Eleutherodactylidae</taxon>
        <taxon>Eleutherodactylinae</taxon>
        <taxon>Eleutherodactylus</taxon>
        <taxon>Eleutherodactylus</taxon>
    </lineage>
</organism>
<dbReference type="GO" id="GO:0006357">
    <property type="term" value="P:regulation of transcription by RNA polymerase II"/>
    <property type="evidence" value="ECO:0007669"/>
    <property type="project" value="TreeGrafter"/>
</dbReference>
<dbReference type="SUPFAM" id="SSF63748">
    <property type="entry name" value="Tudor/PWWP/MBT"/>
    <property type="match status" value="1"/>
</dbReference>
<protein>
    <recommendedName>
        <fullName evidence="4">Tudor domain-containing protein</fullName>
    </recommendedName>
</protein>
<sequence length="170" mass="19036">MKAPDGSTQEAVISKLTDASWYTVVFDDGDERTLRRTSLCLKGERHFAESETLDQLPLTNPEHFGTPVIGKKSNRGRRSSLPMTEDEKEESSSEEEDNDLKRIGDELLGKVVSVNCSSTNECYTAVKRSPTPKLSPSCTPEKKKESPRSTTEDHFQDAGFINPASRKRWL</sequence>
<keyword evidence="3" id="KW-1185">Reference proteome</keyword>
<comment type="caution">
    <text evidence="2">The sequence shown here is derived from an EMBL/GenBank/DDBJ whole genome shotgun (WGS) entry which is preliminary data.</text>
</comment>
<evidence type="ECO:0008006" key="4">
    <source>
        <dbReference type="Google" id="ProtNLM"/>
    </source>
</evidence>
<feature type="region of interest" description="Disordered" evidence="1">
    <location>
        <begin position="123"/>
        <end position="170"/>
    </location>
</feature>
<gene>
    <name evidence="2" type="ORF">GDO78_022437</name>
</gene>
<dbReference type="OrthoDB" id="10068428at2759"/>
<dbReference type="GO" id="GO:0000976">
    <property type="term" value="F:transcription cis-regulatory region binding"/>
    <property type="evidence" value="ECO:0007669"/>
    <property type="project" value="TreeGrafter"/>
</dbReference>
<evidence type="ECO:0000256" key="1">
    <source>
        <dbReference type="SAM" id="MobiDB-lite"/>
    </source>
</evidence>
<dbReference type="GO" id="GO:0005634">
    <property type="term" value="C:nucleus"/>
    <property type="evidence" value="ECO:0007669"/>
    <property type="project" value="TreeGrafter"/>
</dbReference>
<feature type="compositionally biased region" description="Acidic residues" evidence="1">
    <location>
        <begin position="84"/>
        <end position="98"/>
    </location>
</feature>
<proteinExistence type="predicted"/>
<dbReference type="InterPro" id="IPR051232">
    <property type="entry name" value="ARID/SWI1_ChromRemod"/>
</dbReference>
<evidence type="ECO:0000313" key="2">
    <source>
        <dbReference type="EMBL" id="KAG9463101.1"/>
    </source>
</evidence>
<dbReference type="Proteomes" id="UP000770717">
    <property type="component" value="Unassembled WGS sequence"/>
</dbReference>